<feature type="transmembrane region" description="Helical" evidence="1">
    <location>
        <begin position="6"/>
        <end position="26"/>
    </location>
</feature>
<name>A0ABU8HA96_9BACI</name>
<protein>
    <submittedName>
        <fullName evidence="2">Uncharacterized protein</fullName>
    </submittedName>
</protein>
<evidence type="ECO:0000256" key="1">
    <source>
        <dbReference type="SAM" id="Phobius"/>
    </source>
</evidence>
<accession>A0ABU8HA96</accession>
<evidence type="ECO:0000313" key="2">
    <source>
        <dbReference type="EMBL" id="MEI5906235.1"/>
    </source>
</evidence>
<evidence type="ECO:0000313" key="3">
    <source>
        <dbReference type="Proteomes" id="UP001312865"/>
    </source>
</evidence>
<sequence>MNSTYIIIMVCYICMIVSMGATSGLFTRIPVQNSVFIQPEAAI</sequence>
<keyword evidence="1" id="KW-1133">Transmembrane helix</keyword>
<dbReference type="EMBL" id="JBBAXC010000002">
    <property type="protein sequence ID" value="MEI5906235.1"/>
    <property type="molecule type" value="Genomic_DNA"/>
</dbReference>
<organism evidence="2 3">
    <name type="scientific">Bacillus spongiae</name>
    <dbReference type="NCBI Taxonomy" id="2683610"/>
    <lineage>
        <taxon>Bacteria</taxon>
        <taxon>Bacillati</taxon>
        <taxon>Bacillota</taxon>
        <taxon>Bacilli</taxon>
        <taxon>Bacillales</taxon>
        <taxon>Bacillaceae</taxon>
        <taxon>Bacillus</taxon>
    </lineage>
</organism>
<keyword evidence="3" id="KW-1185">Reference proteome</keyword>
<dbReference type="Proteomes" id="UP001312865">
    <property type="component" value="Unassembled WGS sequence"/>
</dbReference>
<reference evidence="2 3" key="1">
    <citation type="journal article" date="2018" name="J. Microbiol.">
        <title>Bacillus spongiae sp. nov., isolated from sponge of Jeju Island.</title>
        <authorList>
            <person name="Lee G.E."/>
            <person name="Im W.T."/>
            <person name="Park J.S."/>
        </authorList>
    </citation>
    <scope>NUCLEOTIDE SEQUENCE [LARGE SCALE GENOMIC DNA]</scope>
    <source>
        <strain evidence="2 3">135PIL107-10</strain>
    </source>
</reference>
<gene>
    <name evidence="2" type="ORF">WAK64_04000</name>
</gene>
<keyword evidence="1" id="KW-0812">Transmembrane</keyword>
<keyword evidence="1" id="KW-0472">Membrane</keyword>
<comment type="caution">
    <text evidence="2">The sequence shown here is derived from an EMBL/GenBank/DDBJ whole genome shotgun (WGS) entry which is preliminary data.</text>
</comment>
<proteinExistence type="predicted"/>
<dbReference type="RefSeq" id="WP_336585653.1">
    <property type="nucleotide sequence ID" value="NZ_JBBAXC010000002.1"/>
</dbReference>